<dbReference type="Proteomes" id="UP000275267">
    <property type="component" value="Unassembled WGS sequence"/>
</dbReference>
<keyword evidence="9" id="KW-1185">Reference proteome</keyword>
<dbReference type="STRING" id="4540.A0A3L6PGB4"/>
<dbReference type="GO" id="GO:0005506">
    <property type="term" value="F:iron ion binding"/>
    <property type="evidence" value="ECO:0007669"/>
    <property type="project" value="InterPro"/>
</dbReference>
<dbReference type="GO" id="GO:0020037">
    <property type="term" value="F:heme binding"/>
    <property type="evidence" value="ECO:0007669"/>
    <property type="project" value="InterPro"/>
</dbReference>
<dbReference type="Gene3D" id="1.10.630.10">
    <property type="entry name" value="Cytochrome P450"/>
    <property type="match status" value="1"/>
</dbReference>
<feature type="binding site" description="axial binding residue" evidence="6">
    <location>
        <position position="411"/>
    </location>
    <ligand>
        <name>heme</name>
        <dbReference type="ChEBI" id="CHEBI:30413"/>
    </ligand>
    <ligandPart>
        <name>Fe</name>
        <dbReference type="ChEBI" id="CHEBI:18248"/>
    </ligandPart>
</feature>
<keyword evidence="2" id="KW-0812">Transmembrane</keyword>
<name>A0A3L6PGB4_PANMI</name>
<evidence type="ECO:0000256" key="6">
    <source>
        <dbReference type="PIRSR" id="PIRSR602401-1"/>
    </source>
</evidence>
<feature type="region of interest" description="Disordered" evidence="7">
    <location>
        <begin position="1"/>
        <end position="31"/>
    </location>
</feature>
<evidence type="ECO:0000256" key="3">
    <source>
        <dbReference type="ARBA" id="ARBA00022723"/>
    </source>
</evidence>
<dbReference type="InterPro" id="IPR051103">
    <property type="entry name" value="Plant_metabolite_P450s"/>
</dbReference>
<keyword evidence="3 6" id="KW-0479">Metal-binding</keyword>
<reference evidence="9" key="1">
    <citation type="journal article" date="2019" name="Nat. Commun.">
        <title>The genome of broomcorn millet.</title>
        <authorList>
            <person name="Zou C."/>
            <person name="Miki D."/>
            <person name="Li D."/>
            <person name="Tang Q."/>
            <person name="Xiao L."/>
            <person name="Rajput S."/>
            <person name="Deng P."/>
            <person name="Jia W."/>
            <person name="Huang R."/>
            <person name="Zhang M."/>
            <person name="Sun Y."/>
            <person name="Hu J."/>
            <person name="Fu X."/>
            <person name="Schnable P.S."/>
            <person name="Li F."/>
            <person name="Zhang H."/>
            <person name="Feng B."/>
            <person name="Zhu X."/>
            <person name="Liu R."/>
            <person name="Schnable J.C."/>
            <person name="Zhu J.-K."/>
            <person name="Zhang H."/>
        </authorList>
    </citation>
    <scope>NUCLEOTIDE SEQUENCE [LARGE SCALE GENOMIC DNA]</scope>
</reference>
<dbReference type="GO" id="GO:0016020">
    <property type="term" value="C:membrane"/>
    <property type="evidence" value="ECO:0007669"/>
    <property type="project" value="UniProtKB-SubCell"/>
</dbReference>
<evidence type="ECO:0008006" key="10">
    <source>
        <dbReference type="Google" id="ProtNLM"/>
    </source>
</evidence>
<evidence type="ECO:0000256" key="2">
    <source>
        <dbReference type="ARBA" id="ARBA00022692"/>
    </source>
</evidence>
<dbReference type="InterPro" id="IPR002401">
    <property type="entry name" value="Cyt_P450_E_grp-I"/>
</dbReference>
<dbReference type="EMBL" id="PQIB02000017">
    <property type="protein sequence ID" value="RLM57907.1"/>
    <property type="molecule type" value="Genomic_DNA"/>
</dbReference>
<dbReference type="InterPro" id="IPR036396">
    <property type="entry name" value="Cyt_P450_sf"/>
</dbReference>
<accession>A0A3L6PGB4</accession>
<dbReference type="PRINTS" id="PR00463">
    <property type="entry name" value="EP450I"/>
</dbReference>
<evidence type="ECO:0000256" key="1">
    <source>
        <dbReference type="ARBA" id="ARBA00004167"/>
    </source>
</evidence>
<evidence type="ECO:0000313" key="8">
    <source>
        <dbReference type="EMBL" id="RLM57907.1"/>
    </source>
</evidence>
<dbReference type="PANTHER" id="PTHR24298">
    <property type="entry name" value="FLAVONOID 3'-MONOOXYGENASE-RELATED"/>
    <property type="match status" value="1"/>
</dbReference>
<keyword evidence="5" id="KW-0472">Membrane</keyword>
<comment type="cofactor">
    <cofactor evidence="6">
        <name>heme</name>
        <dbReference type="ChEBI" id="CHEBI:30413"/>
    </cofactor>
</comment>
<dbReference type="PANTHER" id="PTHR24298:SF389">
    <property type="entry name" value="OS04G0128400 PROTEIN"/>
    <property type="match status" value="1"/>
</dbReference>
<keyword evidence="6" id="KW-0408">Iron</keyword>
<keyword evidence="6" id="KW-0349">Heme</keyword>
<dbReference type="PRINTS" id="PR00385">
    <property type="entry name" value="P450"/>
</dbReference>
<dbReference type="GO" id="GO:0016709">
    <property type="term" value="F:oxidoreductase activity, acting on paired donors, with incorporation or reduction of molecular oxygen, NAD(P)H as one donor, and incorporation of one atom of oxygen"/>
    <property type="evidence" value="ECO:0007669"/>
    <property type="project" value="TreeGrafter"/>
</dbReference>
<comment type="caution">
    <text evidence="8">The sequence shown here is derived from an EMBL/GenBank/DDBJ whole genome shotgun (WGS) entry which is preliminary data.</text>
</comment>
<protein>
    <recommendedName>
        <fullName evidence="10">Cytochrome P450 89A2-like</fullName>
    </recommendedName>
</protein>
<organism evidence="8 9">
    <name type="scientific">Panicum miliaceum</name>
    <name type="common">Proso millet</name>
    <name type="synonym">Broomcorn millet</name>
    <dbReference type="NCBI Taxonomy" id="4540"/>
    <lineage>
        <taxon>Eukaryota</taxon>
        <taxon>Viridiplantae</taxon>
        <taxon>Streptophyta</taxon>
        <taxon>Embryophyta</taxon>
        <taxon>Tracheophyta</taxon>
        <taxon>Spermatophyta</taxon>
        <taxon>Magnoliopsida</taxon>
        <taxon>Liliopsida</taxon>
        <taxon>Poales</taxon>
        <taxon>Poaceae</taxon>
        <taxon>PACMAD clade</taxon>
        <taxon>Panicoideae</taxon>
        <taxon>Panicodae</taxon>
        <taxon>Paniceae</taxon>
        <taxon>Panicinae</taxon>
        <taxon>Panicum</taxon>
        <taxon>Panicum sect. Panicum</taxon>
    </lineage>
</organism>
<sequence>MATDGGLGHAAECRGTSNRPASTPTPPGLPTVEVGDPDVARRLIVGHADSFSNHSSAPLAVDLDAGHPRTESITSAPYGSLWRALRSNLTANVLHPSRLGRLVVPAQRGAAEALVTDLRFATRRGAGAGGVVVAVRDGVYAAVLATVARLCFGDGVVGERDVRAMRRTLREFFHSDIDAGLLARLLHWRQWRYLVSTRRRLAELFGPVLAARRRSRRSSGGGISSYVDSLLDLRVPNNDADADGESPVSRRALRDDEVVRLVWEFLGSSTEAVVACVEWTLARLVTEPEVQKKLHRELTAASDQRKGQVSDERLQDLPYLRAVILESLRLHPPLPMIVREVGPEGAAAAGAPPPPDGTLKRSGGTRWRGRTRPDEFRPERFLPGGEGEDVSPVPGPKEIKMMPFGARRRHCPGAGLSMLHVGCFVAALVREFEWAPPADGGDVDLTATNALFVKVMPSPLRARITPRTSQSQS</sequence>
<proteinExistence type="predicted"/>
<evidence type="ECO:0000313" key="9">
    <source>
        <dbReference type="Proteomes" id="UP000275267"/>
    </source>
</evidence>
<evidence type="ECO:0000256" key="7">
    <source>
        <dbReference type="SAM" id="MobiDB-lite"/>
    </source>
</evidence>
<keyword evidence="4" id="KW-1133">Transmembrane helix</keyword>
<dbReference type="Pfam" id="PF00067">
    <property type="entry name" value="p450"/>
    <property type="match status" value="2"/>
</dbReference>
<evidence type="ECO:0000256" key="5">
    <source>
        <dbReference type="ARBA" id="ARBA00023136"/>
    </source>
</evidence>
<feature type="region of interest" description="Disordered" evidence="7">
    <location>
        <begin position="345"/>
        <end position="397"/>
    </location>
</feature>
<feature type="compositionally biased region" description="Basic and acidic residues" evidence="7">
    <location>
        <begin position="371"/>
        <end position="380"/>
    </location>
</feature>
<evidence type="ECO:0000256" key="4">
    <source>
        <dbReference type="ARBA" id="ARBA00022989"/>
    </source>
</evidence>
<comment type="subcellular location">
    <subcellularLocation>
        <location evidence="1">Membrane</location>
        <topology evidence="1">Single-pass membrane protein</topology>
    </subcellularLocation>
</comment>
<dbReference type="AlphaFoldDB" id="A0A3L6PGB4"/>
<dbReference type="OrthoDB" id="2789670at2759"/>
<gene>
    <name evidence="8" type="ORF">C2845_PM18G09220</name>
</gene>
<dbReference type="SUPFAM" id="SSF48264">
    <property type="entry name" value="Cytochrome P450"/>
    <property type="match status" value="1"/>
</dbReference>
<dbReference type="InterPro" id="IPR001128">
    <property type="entry name" value="Cyt_P450"/>
</dbReference>